<feature type="domain" description="Carboxymuconolactone decarboxylase-like" evidence="1">
    <location>
        <begin position="23"/>
        <end position="105"/>
    </location>
</feature>
<sequence>MIDWSAYRRYLGQTMPKLAALTPGTVEGLTTLEEAAVTTGRLDAKTRELIALAVAVTTRCDGCIAVHSRAAVDAGATKEEIAEALGVAVALNAGAAAVYSTRVIDAVQKAAEAG</sequence>
<protein>
    <submittedName>
        <fullName evidence="2">Carboxymuconolactone decarboxylase family protein</fullName>
    </submittedName>
</protein>
<dbReference type="EMBL" id="JABEQG010000005">
    <property type="protein sequence ID" value="MBB2155570.1"/>
    <property type="molecule type" value="Genomic_DNA"/>
</dbReference>
<dbReference type="PANTHER" id="PTHR33930">
    <property type="entry name" value="ALKYL HYDROPEROXIDE REDUCTASE AHPD"/>
    <property type="match status" value="1"/>
</dbReference>
<gene>
    <name evidence="2" type="ORF">HLH33_04490</name>
</gene>
<dbReference type="OMA" id="GRINHEI"/>
<reference evidence="2 3" key="1">
    <citation type="submission" date="2020-04" db="EMBL/GenBank/DDBJ databases">
        <title>Description of novel Gluconacetobacter.</title>
        <authorList>
            <person name="Sombolestani A."/>
        </authorList>
    </citation>
    <scope>NUCLEOTIDE SEQUENCE [LARGE SCALE GENOMIC DNA]</scope>
    <source>
        <strain evidence="2 3">LMG 7603</strain>
    </source>
</reference>
<dbReference type="AlphaFoldDB" id="A0A7W4I5D9"/>
<evidence type="ECO:0000259" key="1">
    <source>
        <dbReference type="Pfam" id="PF02627"/>
    </source>
</evidence>
<dbReference type="InterPro" id="IPR003779">
    <property type="entry name" value="CMD-like"/>
</dbReference>
<dbReference type="InterPro" id="IPR004675">
    <property type="entry name" value="AhpD_core"/>
</dbReference>
<dbReference type="SUPFAM" id="SSF69118">
    <property type="entry name" value="AhpD-like"/>
    <property type="match status" value="1"/>
</dbReference>
<evidence type="ECO:0000313" key="3">
    <source>
        <dbReference type="Proteomes" id="UP000550787"/>
    </source>
</evidence>
<accession>A0A7W4I5D9</accession>
<dbReference type="Proteomes" id="UP000550787">
    <property type="component" value="Unassembled WGS sequence"/>
</dbReference>
<organism evidence="2 3">
    <name type="scientific">Gluconacetobacter diazotrophicus</name>
    <name type="common">Acetobacter diazotrophicus</name>
    <dbReference type="NCBI Taxonomy" id="33996"/>
    <lineage>
        <taxon>Bacteria</taxon>
        <taxon>Pseudomonadati</taxon>
        <taxon>Pseudomonadota</taxon>
        <taxon>Alphaproteobacteria</taxon>
        <taxon>Acetobacterales</taxon>
        <taxon>Acetobacteraceae</taxon>
        <taxon>Gluconacetobacter</taxon>
    </lineage>
</organism>
<dbReference type="RefSeq" id="WP_012224685.1">
    <property type="nucleotide sequence ID" value="NZ_JABEQG010000005.1"/>
</dbReference>
<name>A0A7W4I5D9_GLUDI</name>
<dbReference type="Gene3D" id="1.20.1290.10">
    <property type="entry name" value="AhpD-like"/>
    <property type="match status" value="1"/>
</dbReference>
<dbReference type="Pfam" id="PF02627">
    <property type="entry name" value="CMD"/>
    <property type="match status" value="1"/>
</dbReference>
<proteinExistence type="predicted"/>
<dbReference type="PANTHER" id="PTHR33930:SF2">
    <property type="entry name" value="BLR3452 PROTEIN"/>
    <property type="match status" value="1"/>
</dbReference>
<dbReference type="GO" id="GO:0051920">
    <property type="term" value="F:peroxiredoxin activity"/>
    <property type="evidence" value="ECO:0007669"/>
    <property type="project" value="InterPro"/>
</dbReference>
<comment type="caution">
    <text evidence="2">The sequence shown here is derived from an EMBL/GenBank/DDBJ whole genome shotgun (WGS) entry which is preliminary data.</text>
</comment>
<dbReference type="InterPro" id="IPR029032">
    <property type="entry name" value="AhpD-like"/>
</dbReference>
<evidence type="ECO:0000313" key="2">
    <source>
        <dbReference type="EMBL" id="MBB2155570.1"/>
    </source>
</evidence>
<dbReference type="NCBIfam" id="TIGR00778">
    <property type="entry name" value="ahpD_dom"/>
    <property type="match status" value="1"/>
</dbReference>